<dbReference type="InterPro" id="IPR004107">
    <property type="entry name" value="Integrase_SAM-like_N"/>
</dbReference>
<dbReference type="InterPro" id="IPR013762">
    <property type="entry name" value="Integrase-like_cat_sf"/>
</dbReference>
<dbReference type="SUPFAM" id="SSF56349">
    <property type="entry name" value="DNA breaking-rejoining enzymes"/>
    <property type="match status" value="1"/>
</dbReference>
<comment type="similarity">
    <text evidence="2">Belongs to the 'phage' integrase family.</text>
</comment>
<dbReference type="Gene3D" id="1.10.443.10">
    <property type="entry name" value="Intergrase catalytic core"/>
    <property type="match status" value="1"/>
</dbReference>
<feature type="domain" description="Core-binding (CB)" evidence="8">
    <location>
        <begin position="61"/>
        <end position="139"/>
    </location>
</feature>
<organism evidence="9 10">
    <name type="scientific">Romboutsia hominis</name>
    <dbReference type="NCBI Taxonomy" id="1507512"/>
    <lineage>
        <taxon>Bacteria</taxon>
        <taxon>Bacillati</taxon>
        <taxon>Bacillota</taxon>
        <taxon>Clostridia</taxon>
        <taxon>Peptostreptococcales</taxon>
        <taxon>Peptostreptococcaceae</taxon>
        <taxon>Romboutsia</taxon>
    </lineage>
</organism>
<protein>
    <submittedName>
        <fullName evidence="9">Integrase</fullName>
    </submittedName>
</protein>
<dbReference type="RefSeq" id="WP_166505456.1">
    <property type="nucleotide sequence ID" value="NZ_LN650648.1"/>
</dbReference>
<dbReference type="GO" id="GO:0015074">
    <property type="term" value="P:DNA integration"/>
    <property type="evidence" value="ECO:0007669"/>
    <property type="project" value="UniProtKB-KW"/>
</dbReference>
<dbReference type="PROSITE" id="PS51900">
    <property type="entry name" value="CB"/>
    <property type="match status" value="1"/>
</dbReference>
<keyword evidence="10" id="KW-1185">Reference proteome</keyword>
<dbReference type="EMBL" id="LN650648">
    <property type="protein sequence ID" value="CEI72965.1"/>
    <property type="molecule type" value="Genomic_DNA"/>
</dbReference>
<dbReference type="Proteomes" id="UP000245695">
    <property type="component" value="Chromosome 1"/>
</dbReference>
<dbReference type="Gene3D" id="1.10.150.130">
    <property type="match status" value="1"/>
</dbReference>
<keyword evidence="5" id="KW-0233">DNA recombination</keyword>
<dbReference type="PANTHER" id="PTHR30349:SF64">
    <property type="entry name" value="PROPHAGE INTEGRASE INTD-RELATED"/>
    <property type="match status" value="1"/>
</dbReference>
<dbReference type="InterPro" id="IPR010998">
    <property type="entry name" value="Integrase_recombinase_N"/>
</dbReference>
<dbReference type="Pfam" id="PF14659">
    <property type="entry name" value="Phage_int_SAM_3"/>
    <property type="match status" value="1"/>
</dbReference>
<evidence type="ECO:0000313" key="9">
    <source>
        <dbReference type="EMBL" id="CEI72965.1"/>
    </source>
</evidence>
<dbReference type="AlphaFoldDB" id="A0A2P2BRF6"/>
<evidence type="ECO:0000256" key="5">
    <source>
        <dbReference type="ARBA" id="ARBA00023172"/>
    </source>
</evidence>
<keyword evidence="3" id="KW-0229">DNA integration</keyword>
<dbReference type="InterPro" id="IPR028259">
    <property type="entry name" value="AP2-like_int_N"/>
</dbReference>
<evidence type="ECO:0000259" key="7">
    <source>
        <dbReference type="PROSITE" id="PS51898"/>
    </source>
</evidence>
<dbReference type="InterPro" id="IPR011010">
    <property type="entry name" value="DNA_brk_join_enz"/>
</dbReference>
<evidence type="ECO:0000256" key="3">
    <source>
        <dbReference type="ARBA" id="ARBA00022908"/>
    </source>
</evidence>
<dbReference type="PANTHER" id="PTHR30349">
    <property type="entry name" value="PHAGE INTEGRASE-RELATED"/>
    <property type="match status" value="1"/>
</dbReference>
<feature type="domain" description="Tyr recombinase" evidence="7">
    <location>
        <begin position="168"/>
        <end position="365"/>
    </location>
</feature>
<dbReference type="Pfam" id="PF00589">
    <property type="entry name" value="Phage_integrase"/>
    <property type="match status" value="1"/>
</dbReference>
<dbReference type="GO" id="GO:0003677">
    <property type="term" value="F:DNA binding"/>
    <property type="evidence" value="ECO:0007669"/>
    <property type="project" value="UniProtKB-UniRule"/>
</dbReference>
<dbReference type="GO" id="GO:0006310">
    <property type="term" value="P:DNA recombination"/>
    <property type="evidence" value="ECO:0007669"/>
    <property type="project" value="UniProtKB-KW"/>
</dbReference>
<dbReference type="KEGG" id="rhom:FRIFI_1430"/>
<dbReference type="CDD" id="cd01189">
    <property type="entry name" value="INT_ICEBs1_C_like"/>
    <property type="match status" value="1"/>
</dbReference>
<dbReference type="Pfam" id="PF14657">
    <property type="entry name" value="Arm-DNA-bind_4"/>
    <property type="match status" value="1"/>
</dbReference>
<reference evidence="9 10" key="1">
    <citation type="submission" date="2014-09" db="EMBL/GenBank/DDBJ databases">
        <authorList>
            <person name="Hornung B.V."/>
        </authorList>
    </citation>
    <scope>NUCLEOTIDE SEQUENCE [LARGE SCALE GENOMIC DNA]</scope>
    <source>
        <strain evidence="9 10">FRIFI</strain>
    </source>
</reference>
<evidence type="ECO:0000259" key="8">
    <source>
        <dbReference type="PROSITE" id="PS51900"/>
    </source>
</evidence>
<dbReference type="InterPro" id="IPR050090">
    <property type="entry name" value="Tyrosine_recombinase_XerCD"/>
</dbReference>
<dbReference type="InterPro" id="IPR002104">
    <property type="entry name" value="Integrase_catalytic"/>
</dbReference>
<evidence type="ECO:0000256" key="2">
    <source>
        <dbReference type="ARBA" id="ARBA00008857"/>
    </source>
</evidence>
<comment type="function">
    <text evidence="1">Site-specific tyrosine recombinase, which acts by catalyzing the cutting and rejoining of the recombining DNA molecules.</text>
</comment>
<proteinExistence type="inferred from homology"/>
<gene>
    <name evidence="9" type="ORF">FRIFI_1430</name>
</gene>
<dbReference type="PROSITE" id="PS51898">
    <property type="entry name" value="TYR_RECOMBINASE"/>
    <property type="match status" value="1"/>
</dbReference>
<evidence type="ECO:0000256" key="6">
    <source>
        <dbReference type="PROSITE-ProRule" id="PRU01248"/>
    </source>
</evidence>
<evidence type="ECO:0000256" key="1">
    <source>
        <dbReference type="ARBA" id="ARBA00003283"/>
    </source>
</evidence>
<evidence type="ECO:0000256" key="4">
    <source>
        <dbReference type="ARBA" id="ARBA00023125"/>
    </source>
</evidence>
<dbReference type="InterPro" id="IPR044068">
    <property type="entry name" value="CB"/>
</dbReference>
<accession>A0A2P2BRF6</accession>
<name>A0A2P2BRF6_9FIRM</name>
<evidence type="ECO:0000313" key="10">
    <source>
        <dbReference type="Proteomes" id="UP000245695"/>
    </source>
</evidence>
<keyword evidence="4 6" id="KW-0238">DNA-binding</keyword>
<sequence length="372" mass="43660">MSIKSTFIRKRGNNYNVYMEYINEEGKTKQKSIAMYKNKKDAQKHLIDLQSAINNNKISVPSEITFVDRCLQYYTDKSNDYSPTTLKRAKLAINKYVEPFFKNTKLLDVNASIYQKFINHMYSNDLKVSTIKEIINKTDATLHECYRLREISENIPDFIIHPKRFDNSNKDVYSIDEARKILEEVKDHSLLELPLNLFLLAGMRFGEIAGLLWEDVDFENNTLHIKNNLVYVDKKYHLRNTKTKNSTRVISVPDKIISLLKKEKRRQNILKLQGLLNNEFDVVCINTKYRYLNSESFLTSYKKFLERINVRYIRPHSLRHSHATLLILAGTDMKTVSERLGHTDIKMTMNTYSHVLKEMDKTASENIEKVLL</sequence>